<evidence type="ECO:0000313" key="2">
    <source>
        <dbReference type="EMBL" id="GGA96121.1"/>
    </source>
</evidence>
<sequence>MKKLDTQNFKCDEMRNLVYAINLSIDGCCDHRKVGGPDDSMLDFWINLVRDAGVLAYGRITYELMVPYWPDIAKNHSGQDKGDIDFAEAFDSVDKIVFSQSLNGVEDKRSRLVRTKPEDEILKLKQQPGKYILLGGVALPSQLIALGLVDEYYFVVHPVIAGEGRRLMEGIPLQERLKLKLVDSKVFKSGSVALRYMKN</sequence>
<dbReference type="InterPro" id="IPR024072">
    <property type="entry name" value="DHFR-like_dom_sf"/>
</dbReference>
<comment type="caution">
    <text evidence="2">The sequence shown here is derived from an EMBL/GenBank/DDBJ whole genome shotgun (WGS) entry which is preliminary data.</text>
</comment>
<gene>
    <name evidence="2" type="ORF">GCM10011511_19260</name>
</gene>
<reference evidence="2" key="2">
    <citation type="submission" date="2020-09" db="EMBL/GenBank/DDBJ databases">
        <authorList>
            <person name="Sun Q."/>
            <person name="Zhou Y."/>
        </authorList>
    </citation>
    <scope>NUCLEOTIDE SEQUENCE</scope>
    <source>
        <strain evidence="2">CGMCC 1.15448</strain>
    </source>
</reference>
<dbReference type="Pfam" id="PF01872">
    <property type="entry name" value="RibD_C"/>
    <property type="match status" value="1"/>
</dbReference>
<dbReference type="EMBL" id="BMJC01000002">
    <property type="protein sequence ID" value="GGA96121.1"/>
    <property type="molecule type" value="Genomic_DNA"/>
</dbReference>
<proteinExistence type="predicted"/>
<reference evidence="2" key="1">
    <citation type="journal article" date="2014" name="Int. J. Syst. Evol. Microbiol.">
        <title>Complete genome sequence of Corynebacterium casei LMG S-19264T (=DSM 44701T), isolated from a smear-ripened cheese.</title>
        <authorList>
            <consortium name="US DOE Joint Genome Institute (JGI-PGF)"/>
            <person name="Walter F."/>
            <person name="Albersmeier A."/>
            <person name="Kalinowski J."/>
            <person name="Ruckert C."/>
        </authorList>
    </citation>
    <scope>NUCLEOTIDE SEQUENCE</scope>
    <source>
        <strain evidence="2">CGMCC 1.15448</strain>
    </source>
</reference>
<keyword evidence="3" id="KW-1185">Reference proteome</keyword>
<evidence type="ECO:0000313" key="3">
    <source>
        <dbReference type="Proteomes" id="UP000607559"/>
    </source>
</evidence>
<dbReference type="GO" id="GO:0008703">
    <property type="term" value="F:5-amino-6-(5-phosphoribosylamino)uracil reductase activity"/>
    <property type="evidence" value="ECO:0007669"/>
    <property type="project" value="InterPro"/>
</dbReference>
<dbReference type="SUPFAM" id="SSF53597">
    <property type="entry name" value="Dihydrofolate reductase-like"/>
    <property type="match status" value="1"/>
</dbReference>
<accession>A0A8J2XSK9</accession>
<dbReference type="Proteomes" id="UP000607559">
    <property type="component" value="Unassembled WGS sequence"/>
</dbReference>
<organism evidence="2 3">
    <name type="scientific">Puia dinghuensis</name>
    <dbReference type="NCBI Taxonomy" id="1792502"/>
    <lineage>
        <taxon>Bacteria</taxon>
        <taxon>Pseudomonadati</taxon>
        <taxon>Bacteroidota</taxon>
        <taxon>Chitinophagia</taxon>
        <taxon>Chitinophagales</taxon>
        <taxon>Chitinophagaceae</taxon>
        <taxon>Puia</taxon>
    </lineage>
</organism>
<dbReference type="GO" id="GO:0009231">
    <property type="term" value="P:riboflavin biosynthetic process"/>
    <property type="evidence" value="ECO:0007669"/>
    <property type="project" value="InterPro"/>
</dbReference>
<protein>
    <recommendedName>
        <fullName evidence="1">Bacterial bifunctional deaminase-reductase C-terminal domain-containing protein</fullName>
    </recommendedName>
</protein>
<dbReference type="InterPro" id="IPR002734">
    <property type="entry name" value="RibDG_C"/>
</dbReference>
<name>A0A8J2XSK9_9BACT</name>
<dbReference type="Gene3D" id="3.40.430.10">
    <property type="entry name" value="Dihydrofolate Reductase, subunit A"/>
    <property type="match status" value="1"/>
</dbReference>
<evidence type="ECO:0000259" key="1">
    <source>
        <dbReference type="Pfam" id="PF01872"/>
    </source>
</evidence>
<feature type="domain" description="Bacterial bifunctional deaminase-reductase C-terminal" evidence="1">
    <location>
        <begin position="51"/>
        <end position="190"/>
    </location>
</feature>
<dbReference type="AlphaFoldDB" id="A0A8J2XSK9"/>